<feature type="transmembrane region" description="Helical" evidence="7">
    <location>
        <begin position="128"/>
        <end position="148"/>
    </location>
</feature>
<evidence type="ECO:0000256" key="1">
    <source>
        <dbReference type="ARBA" id="ARBA00004141"/>
    </source>
</evidence>
<dbReference type="Pfam" id="PF01733">
    <property type="entry name" value="Nucleoside_tran"/>
    <property type="match status" value="1"/>
</dbReference>
<comment type="similarity">
    <text evidence="2">Belongs to the SLC29A/ENT transporter (TC 2.A.57) family.</text>
</comment>
<gene>
    <name evidence="8" type="ORF">Zmor_026240</name>
</gene>
<dbReference type="InterPro" id="IPR002259">
    <property type="entry name" value="Eqnu_transpt"/>
</dbReference>
<keyword evidence="3" id="KW-0813">Transport</keyword>
<evidence type="ECO:0000256" key="2">
    <source>
        <dbReference type="ARBA" id="ARBA00007965"/>
    </source>
</evidence>
<feature type="transmembrane region" description="Helical" evidence="7">
    <location>
        <begin position="95"/>
        <end position="116"/>
    </location>
</feature>
<comment type="caution">
    <text evidence="8">The sequence shown here is derived from an EMBL/GenBank/DDBJ whole genome shotgun (WGS) entry which is preliminary data.</text>
</comment>
<comment type="subcellular location">
    <subcellularLocation>
        <location evidence="1">Membrane</location>
        <topology evidence="1">Multi-pass membrane protein</topology>
    </subcellularLocation>
</comment>
<keyword evidence="5 7" id="KW-1133">Transmembrane helix</keyword>
<feature type="transmembrane region" description="Helical" evidence="7">
    <location>
        <begin position="345"/>
        <end position="367"/>
    </location>
</feature>
<feature type="transmembrane region" description="Helical" evidence="7">
    <location>
        <begin position="20"/>
        <end position="44"/>
    </location>
</feature>
<evidence type="ECO:0000256" key="3">
    <source>
        <dbReference type="ARBA" id="ARBA00022448"/>
    </source>
</evidence>
<dbReference type="PANTHER" id="PTHR10332:SF88">
    <property type="entry name" value="EQUILIBRATIVE NUCLEOSIDE TRANSPORTER 1, ISOFORM A"/>
    <property type="match status" value="1"/>
</dbReference>
<feature type="transmembrane region" description="Helical" evidence="7">
    <location>
        <begin position="160"/>
        <end position="183"/>
    </location>
</feature>
<dbReference type="EMBL" id="JALNTZ010000008">
    <property type="protein sequence ID" value="KAJ3643536.1"/>
    <property type="molecule type" value="Genomic_DNA"/>
</dbReference>
<feature type="transmembrane region" description="Helical" evidence="7">
    <location>
        <begin position="251"/>
        <end position="277"/>
    </location>
</feature>
<evidence type="ECO:0000256" key="5">
    <source>
        <dbReference type="ARBA" id="ARBA00022989"/>
    </source>
</evidence>
<dbReference type="GO" id="GO:0005886">
    <property type="term" value="C:plasma membrane"/>
    <property type="evidence" value="ECO:0007669"/>
    <property type="project" value="TreeGrafter"/>
</dbReference>
<evidence type="ECO:0000256" key="7">
    <source>
        <dbReference type="SAM" id="Phobius"/>
    </source>
</evidence>
<proteinExistence type="inferred from homology"/>
<evidence type="ECO:0000313" key="9">
    <source>
        <dbReference type="Proteomes" id="UP001168821"/>
    </source>
</evidence>
<feature type="transmembrane region" description="Helical" evidence="7">
    <location>
        <begin position="64"/>
        <end position="88"/>
    </location>
</feature>
<keyword evidence="4 7" id="KW-0812">Transmembrane</keyword>
<accession>A0AA38M4X2</accession>
<name>A0AA38M4X2_9CUCU</name>
<keyword evidence="6 7" id="KW-0472">Membrane</keyword>
<evidence type="ECO:0000313" key="8">
    <source>
        <dbReference type="EMBL" id="KAJ3643536.1"/>
    </source>
</evidence>
<evidence type="ECO:0000256" key="6">
    <source>
        <dbReference type="ARBA" id="ARBA00023136"/>
    </source>
</evidence>
<organism evidence="8 9">
    <name type="scientific">Zophobas morio</name>
    <dbReference type="NCBI Taxonomy" id="2755281"/>
    <lineage>
        <taxon>Eukaryota</taxon>
        <taxon>Metazoa</taxon>
        <taxon>Ecdysozoa</taxon>
        <taxon>Arthropoda</taxon>
        <taxon>Hexapoda</taxon>
        <taxon>Insecta</taxon>
        <taxon>Pterygota</taxon>
        <taxon>Neoptera</taxon>
        <taxon>Endopterygota</taxon>
        <taxon>Coleoptera</taxon>
        <taxon>Polyphaga</taxon>
        <taxon>Cucujiformia</taxon>
        <taxon>Tenebrionidae</taxon>
        <taxon>Zophobas</taxon>
    </lineage>
</organism>
<feature type="transmembrane region" description="Helical" evidence="7">
    <location>
        <begin position="379"/>
        <end position="399"/>
    </location>
</feature>
<dbReference type="Proteomes" id="UP001168821">
    <property type="component" value="Unassembled WGS sequence"/>
</dbReference>
<feature type="transmembrane region" description="Helical" evidence="7">
    <location>
        <begin position="321"/>
        <end position="339"/>
    </location>
</feature>
<protein>
    <submittedName>
        <fullName evidence="8">Uncharacterized protein</fullName>
    </submittedName>
</protein>
<feature type="transmembrane region" description="Helical" evidence="7">
    <location>
        <begin position="195"/>
        <end position="216"/>
    </location>
</feature>
<dbReference type="AlphaFoldDB" id="A0AA38M4X2"/>
<keyword evidence="9" id="KW-1185">Reference proteome</keyword>
<dbReference type="GO" id="GO:0005337">
    <property type="term" value="F:nucleoside transmembrane transporter activity"/>
    <property type="evidence" value="ECO:0007669"/>
    <property type="project" value="InterPro"/>
</dbReference>
<feature type="transmembrane region" description="Helical" evidence="7">
    <location>
        <begin position="289"/>
        <end position="309"/>
    </location>
</feature>
<reference evidence="8" key="1">
    <citation type="journal article" date="2023" name="G3 (Bethesda)">
        <title>Whole genome assemblies of Zophobas morio and Tenebrio molitor.</title>
        <authorList>
            <person name="Kaur S."/>
            <person name="Stinson S.A."/>
            <person name="diCenzo G.C."/>
        </authorList>
    </citation>
    <scope>NUCLEOTIDE SEQUENCE</scope>
    <source>
        <strain evidence="8">QUZm001</strain>
    </source>
</reference>
<dbReference type="PANTHER" id="PTHR10332">
    <property type="entry name" value="EQUILIBRATIVE NUCLEOSIDE TRANSPORTER"/>
    <property type="match status" value="1"/>
</dbReference>
<sequence>MEHEEVSTPLKHRSPTTYILFYALGTVTLVPFYFFATAADYWMYKFRDPESNVSYSNENRTGLQAAFIPVYSTVSYISIVVFIILTIRWIRKLTILVRIIMTLCGTITVFVSTFVFVRDDTDSWQTGFMVTTLLTAFLLRGFCGIFLVTLFEMVLQFSPIYLAVIFSGQAICRILSALVEIVLLNTDADPAVNGFVYFLSGMLIVVLTLLGFFFSLSMSQFFKHHFWKEREVVKLEVSKEKCRTILHKLKFYLLSMVISSGSTTIIDLRVTSVVISVDQSSGSGSQDEYFGSVITLVYCISDYFGREFAMLLRKPSRPSQGLVLLCAACIRVVLVPLPVVCNEDYVYIIFVIIFASTNGFLINMCIIRGSQILADDEKPLAMLFIIIFIYISSVMGSLVGKGLVQAF</sequence>
<evidence type="ECO:0000256" key="4">
    <source>
        <dbReference type="ARBA" id="ARBA00022692"/>
    </source>
</evidence>